<sequence length="151" mass="17248">MTLTLQEMSDRFEIQDLIVGYCYAVDTRDWDALDRYFTEDAVIDYSEMVGIVGGLAEIKTFLAESLAPIPAFQHAVSTTQYQIEGDRAKTKTACYNPMTVSDGETTDTLVFGLWYHHEFVRTGQGWKISRLYEQKCYRLNVPDWLAAQLPA</sequence>
<feature type="domain" description="SnoaL-like" evidence="1">
    <location>
        <begin position="6"/>
        <end position="131"/>
    </location>
</feature>
<dbReference type="KEGG" id="sbd:ATN00_17620"/>
<proteinExistence type="predicted"/>
<accession>A0A0S3F290</accession>
<dbReference type="EMBL" id="CP013264">
    <property type="protein sequence ID" value="ALR21841.1"/>
    <property type="molecule type" value="Genomic_DNA"/>
</dbReference>
<name>A0A0S3F290_9SPHN</name>
<dbReference type="STRING" id="1332080.ATN00_17620"/>
<keyword evidence="3" id="KW-1185">Reference proteome</keyword>
<dbReference type="CDD" id="cd00531">
    <property type="entry name" value="NTF2_like"/>
    <property type="match status" value="1"/>
</dbReference>
<evidence type="ECO:0000313" key="3">
    <source>
        <dbReference type="Proteomes" id="UP000056968"/>
    </source>
</evidence>
<dbReference type="SUPFAM" id="SSF54427">
    <property type="entry name" value="NTF2-like"/>
    <property type="match status" value="1"/>
</dbReference>
<organism evidence="2 3">
    <name type="scientific">Sphingobium baderi</name>
    <dbReference type="NCBI Taxonomy" id="1332080"/>
    <lineage>
        <taxon>Bacteria</taxon>
        <taxon>Pseudomonadati</taxon>
        <taxon>Pseudomonadota</taxon>
        <taxon>Alphaproteobacteria</taxon>
        <taxon>Sphingomonadales</taxon>
        <taxon>Sphingomonadaceae</taxon>
        <taxon>Sphingobium</taxon>
    </lineage>
</organism>
<evidence type="ECO:0000259" key="1">
    <source>
        <dbReference type="Pfam" id="PF13577"/>
    </source>
</evidence>
<dbReference type="InterPro" id="IPR037401">
    <property type="entry name" value="SnoaL-like"/>
</dbReference>
<protein>
    <recommendedName>
        <fullName evidence="1">SnoaL-like domain-containing protein</fullName>
    </recommendedName>
</protein>
<dbReference type="Proteomes" id="UP000056968">
    <property type="component" value="Chromosome"/>
</dbReference>
<dbReference type="RefSeq" id="WP_062067088.1">
    <property type="nucleotide sequence ID" value="NZ_CP013264.1"/>
</dbReference>
<gene>
    <name evidence="2" type="ORF">ATN00_17620</name>
</gene>
<evidence type="ECO:0000313" key="2">
    <source>
        <dbReference type="EMBL" id="ALR21841.1"/>
    </source>
</evidence>
<dbReference type="Pfam" id="PF13577">
    <property type="entry name" value="SnoaL_4"/>
    <property type="match status" value="1"/>
</dbReference>
<dbReference type="OrthoDB" id="2860904at2"/>
<reference evidence="2 3" key="1">
    <citation type="submission" date="2015-11" db="EMBL/GenBank/DDBJ databases">
        <title>A Two-component Flavoprotein Monooxygenase System MeaXY Responsible for para-Hydroxylation of 2-Methyl-6-ethylaniline and 2,6-Diethylaniline in Sphingobium baderi DE-13.</title>
        <authorList>
            <person name="Cheng M."/>
            <person name="Meng Q."/>
            <person name="Yang Y."/>
            <person name="Chu C."/>
            <person name="Yan X."/>
            <person name="He J."/>
            <person name="Li S."/>
        </authorList>
    </citation>
    <scope>NUCLEOTIDE SEQUENCE [LARGE SCALE GENOMIC DNA]</scope>
    <source>
        <strain evidence="2 3">DE-13</strain>
    </source>
</reference>
<dbReference type="AlphaFoldDB" id="A0A0S3F290"/>
<dbReference type="InterPro" id="IPR032710">
    <property type="entry name" value="NTF2-like_dom_sf"/>
</dbReference>
<dbReference type="Gene3D" id="3.10.450.50">
    <property type="match status" value="1"/>
</dbReference>